<dbReference type="InterPro" id="IPR000594">
    <property type="entry name" value="ThiF_NAD_FAD-bd"/>
</dbReference>
<protein>
    <submittedName>
        <fullName evidence="2">Molybdopterin-synthase adenylyltransferase MoeB</fullName>
    </submittedName>
</protein>
<keyword evidence="3" id="KW-1185">Reference proteome</keyword>
<dbReference type="RefSeq" id="WP_289364118.1">
    <property type="nucleotide sequence ID" value="NZ_JAUCBP010000006.1"/>
</dbReference>
<dbReference type="InterPro" id="IPR035985">
    <property type="entry name" value="Ubiquitin-activating_enz"/>
</dbReference>
<accession>A0ABT7SUR5</accession>
<evidence type="ECO:0000313" key="2">
    <source>
        <dbReference type="EMBL" id="MDM7859929.1"/>
    </source>
</evidence>
<reference evidence="2 3" key="1">
    <citation type="submission" date="2023-06" db="EMBL/GenBank/DDBJ databases">
        <title>Alteromonas sp. ASW11-36 isolated from intertidal sand.</title>
        <authorList>
            <person name="Li Y."/>
        </authorList>
    </citation>
    <scope>NUCLEOTIDE SEQUENCE [LARGE SCALE GENOMIC DNA]</scope>
    <source>
        <strain evidence="2 3">ASW11-36</strain>
    </source>
</reference>
<dbReference type="EMBL" id="JAUCBP010000006">
    <property type="protein sequence ID" value="MDM7859929.1"/>
    <property type="molecule type" value="Genomic_DNA"/>
</dbReference>
<dbReference type="GO" id="GO:0016779">
    <property type="term" value="F:nucleotidyltransferase activity"/>
    <property type="evidence" value="ECO:0007669"/>
    <property type="project" value="UniProtKB-KW"/>
</dbReference>
<dbReference type="SUPFAM" id="SSF69572">
    <property type="entry name" value="Activating enzymes of the ubiquitin-like proteins"/>
    <property type="match status" value="1"/>
</dbReference>
<sequence length="249" mass="26628">MTLEISTAQAVRYSRQINLPGIDLDGQERLLASRVLIIGIGGLGCAAAQYLATSGVGHLTLVDDDVVEVSNLQRQVLHSEATLGMLKVDSAKQALEALRPDLSLATISERLDEMALAKQVSSHDVVLDCTDNLISRNVINSACVAAEKPLVIGAAIRMEGHLFSVIPKQNTACYACLSRFFAESDLSCAEAGVLAPVVGIVGAAQALEAIKLLLKLGEPTRNGLHVFDARQFSWQRFNVTKQADCKVCS</sequence>
<dbReference type="InterPro" id="IPR045886">
    <property type="entry name" value="ThiF/MoeB/HesA"/>
</dbReference>
<proteinExistence type="predicted"/>
<gene>
    <name evidence="2" type="primary">moeB</name>
    <name evidence="2" type="ORF">QTP81_04880</name>
</gene>
<dbReference type="NCBIfam" id="NF004281">
    <property type="entry name" value="PRK05690.1"/>
    <property type="match status" value="1"/>
</dbReference>
<keyword evidence="2" id="KW-0808">Transferase</keyword>
<evidence type="ECO:0000259" key="1">
    <source>
        <dbReference type="Pfam" id="PF00899"/>
    </source>
</evidence>
<name>A0ABT7SUR5_9ALTE</name>
<dbReference type="CDD" id="cd00757">
    <property type="entry name" value="ThiF_MoeB_HesA_family"/>
    <property type="match status" value="1"/>
</dbReference>
<organism evidence="2 3">
    <name type="scientific">Alteromonas arenosi</name>
    <dbReference type="NCBI Taxonomy" id="3055817"/>
    <lineage>
        <taxon>Bacteria</taxon>
        <taxon>Pseudomonadati</taxon>
        <taxon>Pseudomonadota</taxon>
        <taxon>Gammaproteobacteria</taxon>
        <taxon>Alteromonadales</taxon>
        <taxon>Alteromonadaceae</taxon>
        <taxon>Alteromonas/Salinimonas group</taxon>
        <taxon>Alteromonas</taxon>
    </lineage>
</organism>
<feature type="domain" description="THIF-type NAD/FAD binding fold" evidence="1">
    <location>
        <begin position="13"/>
        <end position="247"/>
    </location>
</feature>
<comment type="caution">
    <text evidence="2">The sequence shown here is derived from an EMBL/GenBank/DDBJ whole genome shotgun (WGS) entry which is preliminary data.</text>
</comment>
<dbReference type="Pfam" id="PF00899">
    <property type="entry name" value="ThiF"/>
    <property type="match status" value="1"/>
</dbReference>
<dbReference type="PANTHER" id="PTHR10953:SF194">
    <property type="entry name" value="MOLYBDOPTERIN-SYNTHASE ADENYLYLTRANSFERASE"/>
    <property type="match status" value="1"/>
</dbReference>
<dbReference type="Gene3D" id="3.40.50.720">
    <property type="entry name" value="NAD(P)-binding Rossmann-like Domain"/>
    <property type="match status" value="1"/>
</dbReference>
<dbReference type="PANTHER" id="PTHR10953">
    <property type="entry name" value="UBIQUITIN-ACTIVATING ENZYME E1"/>
    <property type="match status" value="1"/>
</dbReference>
<dbReference type="Proteomes" id="UP001234343">
    <property type="component" value="Unassembled WGS sequence"/>
</dbReference>
<keyword evidence="2" id="KW-0548">Nucleotidyltransferase</keyword>
<evidence type="ECO:0000313" key="3">
    <source>
        <dbReference type="Proteomes" id="UP001234343"/>
    </source>
</evidence>